<comment type="caution">
    <text evidence="1">The sequence shown here is derived from an EMBL/GenBank/DDBJ whole genome shotgun (WGS) entry which is preliminary data.</text>
</comment>
<dbReference type="SUPFAM" id="SSF51182">
    <property type="entry name" value="RmlC-like cupins"/>
    <property type="match status" value="1"/>
</dbReference>
<evidence type="ECO:0000313" key="1">
    <source>
        <dbReference type="EMBL" id="GGV92064.1"/>
    </source>
</evidence>
<dbReference type="Gene3D" id="2.60.120.10">
    <property type="entry name" value="Jelly Rolls"/>
    <property type="match status" value="1"/>
</dbReference>
<proteinExistence type="predicted"/>
<accession>A0ABQ2W7A0</accession>
<reference evidence="2" key="1">
    <citation type="journal article" date="2019" name="Int. J. Syst. Evol. Microbiol.">
        <title>The Global Catalogue of Microorganisms (GCM) 10K type strain sequencing project: providing services to taxonomists for standard genome sequencing and annotation.</title>
        <authorList>
            <consortium name="The Broad Institute Genomics Platform"/>
            <consortium name="The Broad Institute Genome Sequencing Center for Infectious Disease"/>
            <person name="Wu L."/>
            <person name="Ma J."/>
        </authorList>
    </citation>
    <scope>NUCLEOTIDE SEQUENCE [LARGE SCALE GENOMIC DNA]</scope>
    <source>
        <strain evidence="2">JCM 4376</strain>
    </source>
</reference>
<evidence type="ECO:0008006" key="3">
    <source>
        <dbReference type="Google" id="ProtNLM"/>
    </source>
</evidence>
<evidence type="ECO:0000313" key="2">
    <source>
        <dbReference type="Proteomes" id="UP000660675"/>
    </source>
</evidence>
<sequence length="148" mass="15840">MDGERLTRSAGYRFRGRRGPRMLPRDTAAVRIADGRALRHSGHMDDLNALADEHLAAARASAHGRSAHRLLHEEPLRQTVIALTSGSALDEHNAPAAASLQVLRGRVRLTAASGDVELSAGALQPIPQERHGLLALEDAVVLLTAVND</sequence>
<dbReference type="InterPro" id="IPR014710">
    <property type="entry name" value="RmlC-like_jellyroll"/>
</dbReference>
<protein>
    <recommendedName>
        <fullName evidence="3">Cupin</fullName>
    </recommendedName>
</protein>
<dbReference type="InterPro" id="IPR011051">
    <property type="entry name" value="RmlC_Cupin_sf"/>
</dbReference>
<keyword evidence="2" id="KW-1185">Reference proteome</keyword>
<dbReference type="Proteomes" id="UP000660675">
    <property type="component" value="Unassembled WGS sequence"/>
</dbReference>
<gene>
    <name evidence="1" type="ORF">GCM10015535_52220</name>
</gene>
<dbReference type="EMBL" id="BMTF01000020">
    <property type="protein sequence ID" value="GGV92064.1"/>
    <property type="molecule type" value="Genomic_DNA"/>
</dbReference>
<organism evidence="1 2">
    <name type="scientific">Streptomyces gelaticus</name>
    <dbReference type="NCBI Taxonomy" id="285446"/>
    <lineage>
        <taxon>Bacteria</taxon>
        <taxon>Bacillati</taxon>
        <taxon>Actinomycetota</taxon>
        <taxon>Actinomycetes</taxon>
        <taxon>Kitasatosporales</taxon>
        <taxon>Streptomycetaceae</taxon>
        <taxon>Streptomyces</taxon>
    </lineage>
</organism>
<name>A0ABQ2W7A0_9ACTN</name>